<comment type="caution">
    <text evidence="5">The sequence shown here is derived from an EMBL/GenBank/DDBJ whole genome shotgun (WGS) entry which is preliminary data.</text>
</comment>
<dbReference type="InterPro" id="IPR002048">
    <property type="entry name" value="EF_hand_dom"/>
</dbReference>
<dbReference type="Gene3D" id="3.40.50.2000">
    <property type="entry name" value="Glycogen Phosphorylase B"/>
    <property type="match status" value="2"/>
</dbReference>
<reference evidence="5 6" key="1">
    <citation type="journal article" date="2023" name="Plants (Basel)">
        <title>Bridging the Gap: Combining Genomics and Transcriptomics Approaches to Understand Stylosanthes scabra, an Orphan Legume from the Brazilian Caatinga.</title>
        <authorList>
            <person name="Ferreira-Neto J.R.C."/>
            <person name="da Silva M.D."/>
            <person name="Binneck E."/>
            <person name="de Melo N.F."/>
            <person name="da Silva R.H."/>
            <person name="de Melo A.L.T.M."/>
            <person name="Pandolfi V."/>
            <person name="Bustamante F.O."/>
            <person name="Brasileiro-Vidal A.C."/>
            <person name="Benko-Iseppon A.M."/>
        </authorList>
    </citation>
    <scope>NUCLEOTIDE SEQUENCE [LARGE SCALE GENOMIC DNA]</scope>
    <source>
        <tissue evidence="5">Leaves</tissue>
    </source>
</reference>
<evidence type="ECO:0000256" key="2">
    <source>
        <dbReference type="ARBA" id="ARBA00022679"/>
    </source>
</evidence>
<dbReference type="Pfam" id="PF00201">
    <property type="entry name" value="UDPGT"/>
    <property type="match status" value="1"/>
</dbReference>
<dbReference type="SUPFAM" id="SSF53756">
    <property type="entry name" value="UDP-Glycosyltransferase/glycogen phosphorylase"/>
    <property type="match status" value="1"/>
</dbReference>
<protein>
    <recommendedName>
        <fullName evidence="4">EF-hand domain-containing protein</fullName>
    </recommendedName>
</protein>
<evidence type="ECO:0000256" key="3">
    <source>
        <dbReference type="SAM" id="MobiDB-lite"/>
    </source>
</evidence>
<feature type="compositionally biased region" description="Basic and acidic residues" evidence="3">
    <location>
        <begin position="427"/>
        <end position="436"/>
    </location>
</feature>
<evidence type="ECO:0000313" key="5">
    <source>
        <dbReference type="EMBL" id="MED6113656.1"/>
    </source>
</evidence>
<sequence length="454" mass="51411">MGIPHFLAIPFLSTSHINPLIQFSNILAKHGCKVTFLNTEFNHKRAKNAAASQADNIDDHESSKMIRFVTLPDGLDPEDDRSDNLRVLRSVKKTMPSLLAKLIEDVNALDFENRISCILATFNMSWILEVGHKLGIKCAALFPFSAAGFISVQFIPKLIQDGIIDSDGNPTKSQEIQIAPNMPMMNPKHFLWCNFGKDFFNYIVQEMKTMELLAEWWLCNSTYDLEPGALSVSPRFLPIGPLMETDNNNNNKSSSFWKEDTTCLEWLDQQQPQSVVYVSFGSLAVMESNQFKELALALDLIDKPFLWVVRPGNNDDKNNVFPNEFHGNKGKTVSWVSQKKILNHPSISCFISHCGWNSIIEGVCGGVPFLCWPFSIDQFLDKTYICDVWKVGMELDRDQNGFISKEEIRMKVEQLLGDEGIRERSSKLKEATRKNVGEGGQSSKNIEKFVNWAK</sequence>
<dbReference type="Proteomes" id="UP001341840">
    <property type="component" value="Unassembled WGS sequence"/>
</dbReference>
<dbReference type="CDD" id="cd03784">
    <property type="entry name" value="GT1_Gtf-like"/>
    <property type="match status" value="1"/>
</dbReference>
<evidence type="ECO:0000259" key="4">
    <source>
        <dbReference type="PROSITE" id="PS50222"/>
    </source>
</evidence>
<organism evidence="5 6">
    <name type="scientific">Stylosanthes scabra</name>
    <dbReference type="NCBI Taxonomy" id="79078"/>
    <lineage>
        <taxon>Eukaryota</taxon>
        <taxon>Viridiplantae</taxon>
        <taxon>Streptophyta</taxon>
        <taxon>Embryophyta</taxon>
        <taxon>Tracheophyta</taxon>
        <taxon>Spermatophyta</taxon>
        <taxon>Magnoliopsida</taxon>
        <taxon>eudicotyledons</taxon>
        <taxon>Gunneridae</taxon>
        <taxon>Pentapetalae</taxon>
        <taxon>rosids</taxon>
        <taxon>fabids</taxon>
        <taxon>Fabales</taxon>
        <taxon>Fabaceae</taxon>
        <taxon>Papilionoideae</taxon>
        <taxon>50 kb inversion clade</taxon>
        <taxon>dalbergioids sensu lato</taxon>
        <taxon>Dalbergieae</taxon>
        <taxon>Pterocarpus clade</taxon>
        <taxon>Stylosanthes</taxon>
    </lineage>
</organism>
<proteinExistence type="inferred from homology"/>
<feature type="domain" description="EF-hand" evidence="4">
    <location>
        <begin position="394"/>
        <end position="418"/>
    </location>
</feature>
<dbReference type="InterPro" id="IPR002213">
    <property type="entry name" value="UDP_glucos_trans"/>
</dbReference>
<comment type="similarity">
    <text evidence="1">Belongs to the UDP-glycosyltransferase family.</text>
</comment>
<feature type="region of interest" description="Disordered" evidence="3">
    <location>
        <begin position="427"/>
        <end position="454"/>
    </location>
</feature>
<dbReference type="InterPro" id="IPR018247">
    <property type="entry name" value="EF_Hand_1_Ca_BS"/>
</dbReference>
<evidence type="ECO:0000256" key="1">
    <source>
        <dbReference type="ARBA" id="ARBA00009995"/>
    </source>
</evidence>
<keyword evidence="6" id="KW-1185">Reference proteome</keyword>
<dbReference type="PANTHER" id="PTHR11926:SF1530">
    <property type="entry name" value="EF-HAND DOMAIN-CONTAINING PROTEIN"/>
    <property type="match status" value="1"/>
</dbReference>
<name>A0ABU6QNU3_9FABA</name>
<dbReference type="PROSITE" id="PS00018">
    <property type="entry name" value="EF_HAND_1"/>
    <property type="match status" value="1"/>
</dbReference>
<dbReference type="EMBL" id="JASCZI010000872">
    <property type="protein sequence ID" value="MED6113656.1"/>
    <property type="molecule type" value="Genomic_DNA"/>
</dbReference>
<accession>A0ABU6QNU3</accession>
<evidence type="ECO:0000313" key="6">
    <source>
        <dbReference type="Proteomes" id="UP001341840"/>
    </source>
</evidence>
<dbReference type="PANTHER" id="PTHR11926">
    <property type="entry name" value="GLUCOSYL/GLUCURONOSYL TRANSFERASES"/>
    <property type="match status" value="1"/>
</dbReference>
<gene>
    <name evidence="5" type="ORF">PIB30_072865</name>
</gene>
<keyword evidence="2" id="KW-0808">Transferase</keyword>
<dbReference type="PROSITE" id="PS50222">
    <property type="entry name" value="EF_HAND_2"/>
    <property type="match status" value="1"/>
</dbReference>